<comment type="caution">
    <text evidence="5">The sequence shown here is derived from an EMBL/GenBank/DDBJ whole genome shotgun (WGS) entry which is preliminary data.</text>
</comment>
<evidence type="ECO:0000256" key="1">
    <source>
        <dbReference type="ARBA" id="ARBA00005802"/>
    </source>
</evidence>
<reference evidence="5" key="1">
    <citation type="submission" date="2022-03" db="EMBL/GenBank/DDBJ databases">
        <title>A functionally conserved STORR gene fusion in Papaver species that diverged 16.8 million years ago.</title>
        <authorList>
            <person name="Catania T."/>
        </authorList>
    </citation>
    <scope>NUCLEOTIDE SEQUENCE</scope>
    <source>
        <strain evidence="5">S-191538</strain>
    </source>
</reference>
<dbReference type="InterPro" id="IPR000347">
    <property type="entry name" value="Metalthion_15p"/>
</dbReference>
<comment type="similarity">
    <text evidence="1 4">Belongs to the metallothionein superfamily. Type 15 family.</text>
</comment>
<keyword evidence="3 4" id="KW-0480">Metal-thiolate cluster</keyword>
<name>A0AA41W3A0_PAPNU</name>
<dbReference type="Proteomes" id="UP001177140">
    <property type="component" value="Unassembled WGS sequence"/>
</dbReference>
<gene>
    <name evidence="5" type="ORF">MKW94_006654</name>
</gene>
<protein>
    <recommendedName>
        <fullName evidence="4">Metallothionein-like protein</fullName>
    </recommendedName>
</protein>
<dbReference type="GO" id="GO:0046872">
    <property type="term" value="F:metal ion binding"/>
    <property type="evidence" value="ECO:0007669"/>
    <property type="project" value="UniProtKB-UniRule"/>
</dbReference>
<proteinExistence type="inferred from homology"/>
<accession>A0AA41W3A0</accession>
<dbReference type="PANTHER" id="PTHR33543">
    <property type="entry name" value="METALLOTHIONEIN-LIKE PROTEIN 2A"/>
    <property type="match status" value="1"/>
</dbReference>
<dbReference type="Pfam" id="PF01439">
    <property type="entry name" value="Metallothio_2"/>
    <property type="match status" value="1"/>
</dbReference>
<keyword evidence="2 4" id="KW-0479">Metal-binding</keyword>
<comment type="function">
    <text evidence="4">Metallothioneins have a high content of cysteine residues that bind various heavy metals.</text>
</comment>
<evidence type="ECO:0000313" key="6">
    <source>
        <dbReference type="Proteomes" id="UP001177140"/>
    </source>
</evidence>
<organism evidence="5 6">
    <name type="scientific">Papaver nudicaule</name>
    <name type="common">Iceland poppy</name>
    <dbReference type="NCBI Taxonomy" id="74823"/>
    <lineage>
        <taxon>Eukaryota</taxon>
        <taxon>Viridiplantae</taxon>
        <taxon>Streptophyta</taxon>
        <taxon>Embryophyta</taxon>
        <taxon>Tracheophyta</taxon>
        <taxon>Spermatophyta</taxon>
        <taxon>Magnoliopsida</taxon>
        <taxon>Ranunculales</taxon>
        <taxon>Papaveraceae</taxon>
        <taxon>Papaveroideae</taxon>
        <taxon>Papaver</taxon>
    </lineage>
</organism>
<evidence type="ECO:0000256" key="3">
    <source>
        <dbReference type="ARBA" id="ARBA00022851"/>
    </source>
</evidence>
<evidence type="ECO:0000313" key="5">
    <source>
        <dbReference type="EMBL" id="MCL7052013.1"/>
    </source>
</evidence>
<keyword evidence="6" id="KW-1185">Reference proteome</keyword>
<sequence>MSCCGGKCGCGPNCKCGSGCNGCGMYPDLGESSNSATLIFGVSSQKSYFEGSEMMGAEGGGCGNGSCSCGDSCTCGSDCKCGK</sequence>
<evidence type="ECO:0000256" key="4">
    <source>
        <dbReference type="RuleBase" id="RU369052"/>
    </source>
</evidence>
<dbReference type="AlphaFoldDB" id="A0AA41W3A0"/>
<dbReference type="PANTHER" id="PTHR33543:SF33">
    <property type="entry name" value="METALLOTHIONEIN-LIKE PROTEIN 2B"/>
    <property type="match status" value="1"/>
</dbReference>
<evidence type="ECO:0000256" key="2">
    <source>
        <dbReference type="ARBA" id="ARBA00022723"/>
    </source>
</evidence>
<dbReference type="EMBL" id="JAJJMA010345129">
    <property type="protein sequence ID" value="MCL7052013.1"/>
    <property type="molecule type" value="Genomic_DNA"/>
</dbReference>